<dbReference type="EMBL" id="JBAMMX010000022">
    <property type="protein sequence ID" value="KAK6918989.1"/>
    <property type="molecule type" value="Genomic_DNA"/>
</dbReference>
<gene>
    <name evidence="2" type="ORF">RJ641_017411</name>
</gene>
<dbReference type="AlphaFoldDB" id="A0AAN8YXN8"/>
<keyword evidence="3" id="KW-1185">Reference proteome</keyword>
<comment type="caution">
    <text evidence="2">The sequence shown here is derived from an EMBL/GenBank/DDBJ whole genome shotgun (WGS) entry which is preliminary data.</text>
</comment>
<reference evidence="2 3" key="1">
    <citation type="submission" date="2023-12" db="EMBL/GenBank/DDBJ databases">
        <title>A high-quality genome assembly for Dillenia turbinata (Dilleniales).</title>
        <authorList>
            <person name="Chanderbali A."/>
        </authorList>
    </citation>
    <scope>NUCLEOTIDE SEQUENCE [LARGE SCALE GENOMIC DNA]</scope>
    <source>
        <strain evidence="2">LSX21</strain>
        <tissue evidence="2">Leaf</tissue>
    </source>
</reference>
<evidence type="ECO:0000256" key="1">
    <source>
        <dbReference type="SAM" id="MobiDB-lite"/>
    </source>
</evidence>
<name>A0AAN8YXN8_9MAGN</name>
<dbReference type="Proteomes" id="UP001370490">
    <property type="component" value="Unassembled WGS sequence"/>
</dbReference>
<accession>A0AAN8YXN8</accession>
<sequence>MLKEASKKMRNSSLNCSKELLLKSVQDHFISLQQLPITSQTLKSKKFSLVMVVSQQGSHLADCLSRVDRVKRPEDTHRIRGSGRHRFHLSGLFIKNSKQQLNCRVIGFRLTMAHNGSGTLSTPASRLAGAPEYVSYPTGEGNSSSGGTQATTNSISHRMETIF</sequence>
<protein>
    <submittedName>
        <fullName evidence="2">Uncharacterized protein</fullName>
    </submittedName>
</protein>
<organism evidence="2 3">
    <name type="scientific">Dillenia turbinata</name>
    <dbReference type="NCBI Taxonomy" id="194707"/>
    <lineage>
        <taxon>Eukaryota</taxon>
        <taxon>Viridiplantae</taxon>
        <taxon>Streptophyta</taxon>
        <taxon>Embryophyta</taxon>
        <taxon>Tracheophyta</taxon>
        <taxon>Spermatophyta</taxon>
        <taxon>Magnoliopsida</taxon>
        <taxon>eudicotyledons</taxon>
        <taxon>Gunneridae</taxon>
        <taxon>Pentapetalae</taxon>
        <taxon>Dilleniales</taxon>
        <taxon>Dilleniaceae</taxon>
        <taxon>Dillenia</taxon>
    </lineage>
</organism>
<evidence type="ECO:0000313" key="2">
    <source>
        <dbReference type="EMBL" id="KAK6918989.1"/>
    </source>
</evidence>
<proteinExistence type="predicted"/>
<feature type="compositionally biased region" description="Polar residues" evidence="1">
    <location>
        <begin position="140"/>
        <end position="156"/>
    </location>
</feature>
<feature type="region of interest" description="Disordered" evidence="1">
    <location>
        <begin position="137"/>
        <end position="163"/>
    </location>
</feature>
<evidence type="ECO:0000313" key="3">
    <source>
        <dbReference type="Proteomes" id="UP001370490"/>
    </source>
</evidence>